<keyword evidence="4 5" id="KW-0472">Membrane</keyword>
<feature type="transmembrane region" description="Helical" evidence="5">
    <location>
        <begin position="300"/>
        <end position="320"/>
    </location>
</feature>
<name>A0AAD5VH03_9AGAR</name>
<dbReference type="InterPro" id="IPR011701">
    <property type="entry name" value="MFS"/>
</dbReference>
<evidence type="ECO:0000256" key="4">
    <source>
        <dbReference type="ARBA" id="ARBA00023136"/>
    </source>
</evidence>
<evidence type="ECO:0000313" key="7">
    <source>
        <dbReference type="Proteomes" id="UP001213000"/>
    </source>
</evidence>
<organism evidence="6 7">
    <name type="scientific">Leucocoprinus birnbaumii</name>
    <dbReference type="NCBI Taxonomy" id="56174"/>
    <lineage>
        <taxon>Eukaryota</taxon>
        <taxon>Fungi</taxon>
        <taxon>Dikarya</taxon>
        <taxon>Basidiomycota</taxon>
        <taxon>Agaricomycotina</taxon>
        <taxon>Agaricomycetes</taxon>
        <taxon>Agaricomycetidae</taxon>
        <taxon>Agaricales</taxon>
        <taxon>Agaricineae</taxon>
        <taxon>Agaricaceae</taxon>
        <taxon>Leucocoprinus</taxon>
    </lineage>
</organism>
<evidence type="ECO:0008006" key="8">
    <source>
        <dbReference type="Google" id="ProtNLM"/>
    </source>
</evidence>
<dbReference type="PANTHER" id="PTHR23502:SF64">
    <property type="entry name" value="TRANSPORTER, PUTATIVE (AFU_ORTHOLOGUE AFUA_3G11760)-RELATED"/>
    <property type="match status" value="1"/>
</dbReference>
<feature type="transmembrane region" description="Helical" evidence="5">
    <location>
        <begin position="435"/>
        <end position="458"/>
    </location>
</feature>
<feature type="transmembrane region" description="Helical" evidence="5">
    <location>
        <begin position="203"/>
        <end position="222"/>
    </location>
</feature>
<dbReference type="AlphaFoldDB" id="A0AAD5VH03"/>
<dbReference type="Gene3D" id="1.20.1720.10">
    <property type="entry name" value="Multidrug resistance protein D"/>
    <property type="match status" value="2"/>
</dbReference>
<dbReference type="GO" id="GO:0022857">
    <property type="term" value="F:transmembrane transporter activity"/>
    <property type="evidence" value="ECO:0007669"/>
    <property type="project" value="InterPro"/>
</dbReference>
<proteinExistence type="predicted"/>
<dbReference type="Proteomes" id="UP001213000">
    <property type="component" value="Unassembled WGS sequence"/>
</dbReference>
<dbReference type="InterPro" id="IPR038213">
    <property type="entry name" value="IFI6/IFI27-like_sf"/>
</dbReference>
<evidence type="ECO:0000313" key="6">
    <source>
        <dbReference type="EMBL" id="KAJ3556066.1"/>
    </source>
</evidence>
<keyword evidence="7" id="KW-1185">Reference proteome</keyword>
<dbReference type="Gene3D" id="6.10.110.10">
    <property type="match status" value="1"/>
</dbReference>
<feature type="transmembrane region" description="Helical" evidence="5">
    <location>
        <begin position="178"/>
        <end position="197"/>
    </location>
</feature>
<sequence>MGFTSTGIAGGSIAAGLQSAVHGHAAGSAIFSTFQSIGARAAFPAVYNLFAGAAGAVTAVATTHKGDSNDKDRDLDGYLEETPLLQTNDKDIYERFSARQKGVLVAIVSWGGLVACEPSSVCGSSAVSVYILASSCGGLIGSKYSKFYGRRPSYLWCLPVMIVGSLGVATARTVEQLMTGLLGLALAPTIGGITAHYWTWRGIHYGLAAFGIGALFCILFFFPETSHPGSRGVDEYKRSGKELPKWRPVMLNPLSQLLMLRSPNILAVGFIGYLALLTDFTLMIPLAYTIGKRYGIENEALIGACFLPLGIVGAPLSGWISDKMVIRYKRLRGYWYPEDRLRACLTSVYLPITVLASALITKYVPGTLGLVLNLICFFFNGIGCDLALTPCGAYVVDVMHANSAEVTAAVNAFRSVILAITTAMLLPLINSYGHLLTNTIVALLAFTGFMIAVVTIAYGEEMRAWVDIGYSNEDGN</sequence>
<evidence type="ECO:0000256" key="3">
    <source>
        <dbReference type="ARBA" id="ARBA00022989"/>
    </source>
</evidence>
<dbReference type="EMBL" id="JANIEX010001614">
    <property type="protein sequence ID" value="KAJ3556066.1"/>
    <property type="molecule type" value="Genomic_DNA"/>
</dbReference>
<dbReference type="GO" id="GO:0005886">
    <property type="term" value="C:plasma membrane"/>
    <property type="evidence" value="ECO:0007669"/>
    <property type="project" value="TreeGrafter"/>
</dbReference>
<evidence type="ECO:0000256" key="2">
    <source>
        <dbReference type="ARBA" id="ARBA00022692"/>
    </source>
</evidence>
<keyword evidence="2 5" id="KW-0812">Transmembrane</keyword>
<feature type="transmembrane region" description="Helical" evidence="5">
    <location>
        <begin position="265"/>
        <end position="288"/>
    </location>
</feature>
<dbReference type="PANTHER" id="PTHR23502">
    <property type="entry name" value="MAJOR FACILITATOR SUPERFAMILY"/>
    <property type="match status" value="1"/>
</dbReference>
<comment type="caution">
    <text evidence="6">The sequence shown here is derived from an EMBL/GenBank/DDBJ whole genome shotgun (WGS) entry which is preliminary data.</text>
</comment>
<dbReference type="Pfam" id="PF07690">
    <property type="entry name" value="MFS_1"/>
    <property type="match status" value="1"/>
</dbReference>
<evidence type="ECO:0000256" key="1">
    <source>
        <dbReference type="ARBA" id="ARBA00004141"/>
    </source>
</evidence>
<protein>
    <recommendedName>
        <fullName evidence="8">Major facilitator superfamily (MFS) profile domain-containing protein</fullName>
    </recommendedName>
</protein>
<feature type="transmembrane region" description="Helical" evidence="5">
    <location>
        <begin position="341"/>
        <end position="364"/>
    </location>
</feature>
<feature type="transmembrane region" description="Helical" evidence="5">
    <location>
        <begin position="153"/>
        <end position="171"/>
    </location>
</feature>
<feature type="transmembrane region" description="Helical" evidence="5">
    <location>
        <begin position="408"/>
        <end position="429"/>
    </location>
</feature>
<feature type="transmembrane region" description="Helical" evidence="5">
    <location>
        <begin position="370"/>
        <end position="396"/>
    </location>
</feature>
<accession>A0AAD5VH03</accession>
<dbReference type="InterPro" id="IPR036259">
    <property type="entry name" value="MFS_trans_sf"/>
</dbReference>
<keyword evidence="3 5" id="KW-1133">Transmembrane helix</keyword>
<evidence type="ECO:0000256" key="5">
    <source>
        <dbReference type="SAM" id="Phobius"/>
    </source>
</evidence>
<gene>
    <name evidence="6" type="ORF">NP233_g12064</name>
</gene>
<reference evidence="6" key="1">
    <citation type="submission" date="2022-07" db="EMBL/GenBank/DDBJ databases">
        <title>Genome Sequence of Leucocoprinus birnbaumii.</title>
        <authorList>
            <person name="Buettner E."/>
        </authorList>
    </citation>
    <scope>NUCLEOTIDE SEQUENCE</scope>
    <source>
        <strain evidence="6">VT141</strain>
    </source>
</reference>
<dbReference type="SUPFAM" id="SSF103473">
    <property type="entry name" value="MFS general substrate transporter"/>
    <property type="match status" value="1"/>
</dbReference>
<comment type="subcellular location">
    <subcellularLocation>
        <location evidence="1">Membrane</location>
        <topology evidence="1">Multi-pass membrane protein</topology>
    </subcellularLocation>
</comment>